<name>A0A373FQ48_COMTE</name>
<sequence>MSTRAQLSTAQLLCMAALLAALTALYWHFSSAQAAQLAHERNHFLLQSLRKTAEDYLATGMTAEQMPAMQDVIDREKSSFAQVMAIDLFTPQGRISYSTDAGARDVQVPADWVEKLSLEGSWETLDPTQDQLGMRFENHLGRAAGGIVVTLLPADQPWTLAQWQRMGQQALWWLMLAAACCITALCLGLWLLQRSLHPYHQAAQILNQGTVTPALDAELRQAAEQAAQQLQTEYAQSQQALQKLQELDRA</sequence>
<evidence type="ECO:0000256" key="2">
    <source>
        <dbReference type="SAM" id="Phobius"/>
    </source>
</evidence>
<dbReference type="Proteomes" id="UP000261948">
    <property type="component" value="Unassembled WGS sequence"/>
</dbReference>
<keyword evidence="5" id="KW-1185">Reference proteome</keyword>
<dbReference type="AlphaFoldDB" id="A0A373FQ48"/>
<evidence type="ECO:0000313" key="5">
    <source>
        <dbReference type="Proteomes" id="UP000261948"/>
    </source>
</evidence>
<feature type="coiled-coil region" evidence="1">
    <location>
        <begin position="220"/>
        <end position="247"/>
    </location>
</feature>
<evidence type="ECO:0008006" key="6">
    <source>
        <dbReference type="Google" id="ProtNLM"/>
    </source>
</evidence>
<keyword evidence="2" id="KW-0812">Transmembrane</keyword>
<proteinExistence type="predicted"/>
<gene>
    <name evidence="4" type="ORF">DZC30_06880</name>
</gene>
<feature type="signal peptide" evidence="3">
    <location>
        <begin position="1"/>
        <end position="34"/>
    </location>
</feature>
<evidence type="ECO:0000256" key="3">
    <source>
        <dbReference type="SAM" id="SignalP"/>
    </source>
</evidence>
<evidence type="ECO:0000256" key="1">
    <source>
        <dbReference type="SAM" id="Coils"/>
    </source>
</evidence>
<protein>
    <recommendedName>
        <fullName evidence="6">Two-component sensor histidine kinase</fullName>
    </recommendedName>
</protein>
<dbReference type="EMBL" id="QURR01000007">
    <property type="protein sequence ID" value="RGE45672.1"/>
    <property type="molecule type" value="Genomic_DNA"/>
</dbReference>
<evidence type="ECO:0000313" key="4">
    <source>
        <dbReference type="EMBL" id="RGE45672.1"/>
    </source>
</evidence>
<reference evidence="4 5" key="1">
    <citation type="submission" date="2018-08" db="EMBL/GenBank/DDBJ databases">
        <title>Comamonas testosteroni strain SWCO2.</title>
        <authorList>
            <person name="Jiang N."/>
            <person name="Zhang X.Z."/>
        </authorList>
    </citation>
    <scope>NUCLEOTIDE SEQUENCE [LARGE SCALE GENOMIC DNA]</scope>
    <source>
        <strain evidence="4 5">SWCO2</strain>
    </source>
</reference>
<feature type="chain" id="PRO_5016729487" description="Two-component sensor histidine kinase" evidence="3">
    <location>
        <begin position="35"/>
        <end position="250"/>
    </location>
</feature>
<feature type="transmembrane region" description="Helical" evidence="2">
    <location>
        <begin position="170"/>
        <end position="192"/>
    </location>
</feature>
<dbReference type="OrthoDB" id="8913947at2"/>
<keyword evidence="2" id="KW-0472">Membrane</keyword>
<accession>A0A373FQ48</accession>
<comment type="caution">
    <text evidence="4">The sequence shown here is derived from an EMBL/GenBank/DDBJ whole genome shotgun (WGS) entry which is preliminary data.</text>
</comment>
<organism evidence="4 5">
    <name type="scientific">Comamonas testosteroni</name>
    <name type="common">Pseudomonas testosteroni</name>
    <dbReference type="NCBI Taxonomy" id="285"/>
    <lineage>
        <taxon>Bacteria</taxon>
        <taxon>Pseudomonadati</taxon>
        <taxon>Pseudomonadota</taxon>
        <taxon>Betaproteobacteria</taxon>
        <taxon>Burkholderiales</taxon>
        <taxon>Comamonadaceae</taxon>
        <taxon>Comamonas</taxon>
    </lineage>
</organism>
<keyword evidence="2" id="KW-1133">Transmembrane helix</keyword>
<keyword evidence="3" id="KW-0732">Signal</keyword>
<keyword evidence="1" id="KW-0175">Coiled coil</keyword>